<dbReference type="PANTHER" id="PTHR11586">
    <property type="entry name" value="TRNA-AMINOACYLATION COFACTOR ARC1 FAMILY MEMBER"/>
    <property type="match status" value="1"/>
</dbReference>
<protein>
    <recommendedName>
        <fullName evidence="5">tRNA-binding domain-containing protein</fullName>
    </recommendedName>
</protein>
<evidence type="ECO:0000313" key="6">
    <source>
        <dbReference type="EMBL" id="CAI2367249.1"/>
    </source>
</evidence>
<evidence type="ECO:0000256" key="1">
    <source>
        <dbReference type="ARBA" id="ARBA00022555"/>
    </source>
</evidence>
<gene>
    <name evidence="6" type="ORF">ECRASSUSDP1_LOCUS8529</name>
</gene>
<evidence type="ECO:0000313" key="7">
    <source>
        <dbReference type="Proteomes" id="UP001295684"/>
    </source>
</evidence>
<comment type="caution">
    <text evidence="6">The sequence shown here is derived from an EMBL/GenBank/DDBJ whole genome shotgun (WGS) entry which is preliminary data.</text>
</comment>
<dbReference type="PANTHER" id="PTHR11586:SF33">
    <property type="entry name" value="AMINOACYL TRNA SYNTHASE COMPLEX-INTERACTING MULTIFUNCTIONAL PROTEIN 1"/>
    <property type="match status" value="1"/>
</dbReference>
<dbReference type="CDD" id="cd02799">
    <property type="entry name" value="tRNA_bind_EMAP-II_like"/>
    <property type="match status" value="1"/>
</dbReference>
<keyword evidence="2 3" id="KW-0694">RNA-binding</keyword>
<keyword evidence="1 3" id="KW-0820">tRNA-binding</keyword>
<dbReference type="InterPro" id="IPR012340">
    <property type="entry name" value="NA-bd_OB-fold"/>
</dbReference>
<feature type="region of interest" description="Disordered" evidence="4">
    <location>
        <begin position="91"/>
        <end position="124"/>
    </location>
</feature>
<dbReference type="InterPro" id="IPR051270">
    <property type="entry name" value="Tyrosine-tRNA_ligase_regulator"/>
</dbReference>
<dbReference type="AlphaFoldDB" id="A0AAD1UL02"/>
<keyword evidence="7" id="KW-1185">Reference proteome</keyword>
<sequence length="291" mass="32634">MQNRNKKYQGEMESAYRYSSIHSIFHNSVRTLDTKDMIRTIICRKNKLYLFSKHIADFVTSSAQLTKLGLFSTKMSSIAYQASLDACTSTQLNSDSKKKMSKNKSEKRANKGPKKPKKNKGQVDYTAPPITLVDIRVGQITKVSKHPDSDKLYLEEIDIGEAEPRFIVSGLQQFVPIDQMENAMVCVAANLKTRKLGGYPSQGMVLCATSEDFTSVELLTPPKGAKPGDIVKFEGVEHNAPPQLNPKKKIFEKVQKDFKVDSNGIAYYKDLEWKHENGPFTATTIKNGLIC</sequence>
<dbReference type="InterPro" id="IPR002547">
    <property type="entry name" value="tRNA-bd_dom"/>
</dbReference>
<evidence type="ECO:0000256" key="3">
    <source>
        <dbReference type="PROSITE-ProRule" id="PRU00209"/>
    </source>
</evidence>
<reference evidence="6" key="1">
    <citation type="submission" date="2023-07" db="EMBL/GenBank/DDBJ databases">
        <authorList>
            <consortium name="AG Swart"/>
            <person name="Singh M."/>
            <person name="Singh A."/>
            <person name="Seah K."/>
            <person name="Emmerich C."/>
        </authorList>
    </citation>
    <scope>NUCLEOTIDE SEQUENCE</scope>
    <source>
        <strain evidence="6">DP1</strain>
    </source>
</reference>
<dbReference type="PROSITE" id="PS50886">
    <property type="entry name" value="TRBD"/>
    <property type="match status" value="1"/>
</dbReference>
<feature type="compositionally biased region" description="Basic and acidic residues" evidence="4">
    <location>
        <begin position="95"/>
        <end position="109"/>
    </location>
</feature>
<evidence type="ECO:0000259" key="5">
    <source>
        <dbReference type="PROSITE" id="PS50886"/>
    </source>
</evidence>
<accession>A0AAD1UL02</accession>
<name>A0AAD1UL02_EUPCR</name>
<feature type="compositionally biased region" description="Basic residues" evidence="4">
    <location>
        <begin position="110"/>
        <end position="120"/>
    </location>
</feature>
<dbReference type="EMBL" id="CAMPGE010008348">
    <property type="protein sequence ID" value="CAI2367249.1"/>
    <property type="molecule type" value="Genomic_DNA"/>
</dbReference>
<dbReference type="Proteomes" id="UP001295684">
    <property type="component" value="Unassembled WGS sequence"/>
</dbReference>
<dbReference type="SUPFAM" id="SSF50249">
    <property type="entry name" value="Nucleic acid-binding proteins"/>
    <property type="match status" value="1"/>
</dbReference>
<organism evidence="6 7">
    <name type="scientific">Euplotes crassus</name>
    <dbReference type="NCBI Taxonomy" id="5936"/>
    <lineage>
        <taxon>Eukaryota</taxon>
        <taxon>Sar</taxon>
        <taxon>Alveolata</taxon>
        <taxon>Ciliophora</taxon>
        <taxon>Intramacronucleata</taxon>
        <taxon>Spirotrichea</taxon>
        <taxon>Hypotrichia</taxon>
        <taxon>Euplotida</taxon>
        <taxon>Euplotidae</taxon>
        <taxon>Moneuplotes</taxon>
    </lineage>
</organism>
<dbReference type="GO" id="GO:0000049">
    <property type="term" value="F:tRNA binding"/>
    <property type="evidence" value="ECO:0007669"/>
    <property type="project" value="UniProtKB-UniRule"/>
</dbReference>
<evidence type="ECO:0000256" key="2">
    <source>
        <dbReference type="ARBA" id="ARBA00022884"/>
    </source>
</evidence>
<dbReference type="Gene3D" id="2.40.50.140">
    <property type="entry name" value="Nucleic acid-binding proteins"/>
    <property type="match status" value="1"/>
</dbReference>
<dbReference type="Pfam" id="PF01588">
    <property type="entry name" value="tRNA_bind"/>
    <property type="match status" value="1"/>
</dbReference>
<feature type="domain" description="TRNA-binding" evidence="5">
    <location>
        <begin position="129"/>
        <end position="232"/>
    </location>
</feature>
<proteinExistence type="predicted"/>
<evidence type="ECO:0000256" key="4">
    <source>
        <dbReference type="SAM" id="MobiDB-lite"/>
    </source>
</evidence>